<dbReference type="InterPro" id="IPR013130">
    <property type="entry name" value="Fe3_Rdtase_TM_dom"/>
</dbReference>
<dbReference type="SFLD" id="SFLDS00052">
    <property type="entry name" value="Ferric_Reductase_Domain"/>
    <property type="match status" value="1"/>
</dbReference>
<organism evidence="15 16">
    <name type="scientific">Amniculicola lignicola CBS 123094</name>
    <dbReference type="NCBI Taxonomy" id="1392246"/>
    <lineage>
        <taxon>Eukaryota</taxon>
        <taxon>Fungi</taxon>
        <taxon>Dikarya</taxon>
        <taxon>Ascomycota</taxon>
        <taxon>Pezizomycotina</taxon>
        <taxon>Dothideomycetes</taxon>
        <taxon>Pleosporomycetidae</taxon>
        <taxon>Pleosporales</taxon>
        <taxon>Amniculicolaceae</taxon>
        <taxon>Amniculicola</taxon>
    </lineage>
</organism>
<name>A0A6A5WJS3_9PLEO</name>
<evidence type="ECO:0000256" key="4">
    <source>
        <dbReference type="ARBA" id="ARBA00022448"/>
    </source>
</evidence>
<evidence type="ECO:0000313" key="15">
    <source>
        <dbReference type="EMBL" id="KAF2001697.1"/>
    </source>
</evidence>
<dbReference type="InterPro" id="IPR017927">
    <property type="entry name" value="FAD-bd_FR_type"/>
</dbReference>
<comment type="catalytic activity">
    <reaction evidence="12">
        <text>2 a Fe(II)-siderophore + NADP(+) + H(+) = 2 a Fe(III)-siderophore + NADPH</text>
        <dbReference type="Rhea" id="RHEA:28795"/>
        <dbReference type="Rhea" id="RHEA-COMP:11342"/>
        <dbReference type="Rhea" id="RHEA-COMP:11344"/>
        <dbReference type="ChEBI" id="CHEBI:15378"/>
        <dbReference type="ChEBI" id="CHEBI:29033"/>
        <dbReference type="ChEBI" id="CHEBI:29034"/>
        <dbReference type="ChEBI" id="CHEBI:57783"/>
        <dbReference type="ChEBI" id="CHEBI:58349"/>
        <dbReference type="EC" id="1.16.1.9"/>
    </reaction>
</comment>
<dbReference type="InterPro" id="IPR051410">
    <property type="entry name" value="Ferric/Cupric_Reductase"/>
</dbReference>
<feature type="transmembrane region" description="Helical" evidence="13">
    <location>
        <begin position="103"/>
        <end position="120"/>
    </location>
</feature>
<dbReference type="InterPro" id="IPR013121">
    <property type="entry name" value="Fe_red_NAD-bd_6"/>
</dbReference>
<evidence type="ECO:0000256" key="1">
    <source>
        <dbReference type="ARBA" id="ARBA00004651"/>
    </source>
</evidence>
<evidence type="ECO:0000256" key="8">
    <source>
        <dbReference type="ARBA" id="ARBA00022989"/>
    </source>
</evidence>
<keyword evidence="16" id="KW-1185">Reference proteome</keyword>
<dbReference type="Pfam" id="PF01794">
    <property type="entry name" value="Ferric_reduct"/>
    <property type="match status" value="1"/>
</dbReference>
<accession>A0A6A5WJS3</accession>
<evidence type="ECO:0000256" key="6">
    <source>
        <dbReference type="ARBA" id="ARBA00022692"/>
    </source>
</evidence>
<evidence type="ECO:0000256" key="13">
    <source>
        <dbReference type="SAM" id="Phobius"/>
    </source>
</evidence>
<dbReference type="Proteomes" id="UP000799779">
    <property type="component" value="Unassembled WGS sequence"/>
</dbReference>
<dbReference type="GO" id="GO:0006826">
    <property type="term" value="P:iron ion transport"/>
    <property type="evidence" value="ECO:0007669"/>
    <property type="project" value="TreeGrafter"/>
</dbReference>
<evidence type="ECO:0000256" key="9">
    <source>
        <dbReference type="ARBA" id="ARBA00023002"/>
    </source>
</evidence>
<feature type="transmembrane region" description="Helical" evidence="13">
    <location>
        <begin position="236"/>
        <end position="255"/>
    </location>
</feature>
<dbReference type="AlphaFoldDB" id="A0A6A5WJS3"/>
<dbReference type="GO" id="GO:0015677">
    <property type="term" value="P:copper ion import"/>
    <property type="evidence" value="ECO:0007669"/>
    <property type="project" value="TreeGrafter"/>
</dbReference>
<evidence type="ECO:0000256" key="10">
    <source>
        <dbReference type="ARBA" id="ARBA00023065"/>
    </source>
</evidence>
<dbReference type="InterPro" id="IPR039261">
    <property type="entry name" value="FNR_nucleotide-bd"/>
</dbReference>
<evidence type="ECO:0000256" key="11">
    <source>
        <dbReference type="ARBA" id="ARBA00023136"/>
    </source>
</evidence>
<dbReference type="SUPFAM" id="SSF63380">
    <property type="entry name" value="Riboflavin synthase domain-like"/>
    <property type="match status" value="1"/>
</dbReference>
<gene>
    <name evidence="15" type="ORF">P154DRAFT_553449</name>
</gene>
<keyword evidence="11 13" id="KW-0472">Membrane</keyword>
<keyword evidence="10" id="KW-0406">Ion transport</keyword>
<keyword evidence="9" id="KW-0560">Oxidoreductase</keyword>
<dbReference type="SFLD" id="SFLDG01168">
    <property type="entry name" value="Ferric_reductase_subgroup_(FRE"/>
    <property type="match status" value="1"/>
</dbReference>
<dbReference type="GO" id="GO:0005886">
    <property type="term" value="C:plasma membrane"/>
    <property type="evidence" value="ECO:0007669"/>
    <property type="project" value="UniProtKB-SubCell"/>
</dbReference>
<comment type="similarity">
    <text evidence="2">Belongs to the ferric reductase (FRE) family.</text>
</comment>
<dbReference type="InterPro" id="IPR013112">
    <property type="entry name" value="FAD-bd_8"/>
</dbReference>
<dbReference type="CDD" id="cd06186">
    <property type="entry name" value="NOX_Duox_like_FAD_NADP"/>
    <property type="match status" value="1"/>
</dbReference>
<dbReference type="InterPro" id="IPR017938">
    <property type="entry name" value="Riboflavin_synthase-like_b-brl"/>
</dbReference>
<dbReference type="PANTHER" id="PTHR32361:SF28">
    <property type="entry name" value="FRP1P"/>
    <property type="match status" value="1"/>
</dbReference>
<dbReference type="PANTHER" id="PTHR32361">
    <property type="entry name" value="FERRIC/CUPRIC REDUCTASE TRANSMEMBRANE COMPONENT"/>
    <property type="match status" value="1"/>
</dbReference>
<evidence type="ECO:0000256" key="2">
    <source>
        <dbReference type="ARBA" id="ARBA00006278"/>
    </source>
</evidence>
<feature type="domain" description="FAD-binding FR-type" evidence="14">
    <location>
        <begin position="258"/>
        <end position="401"/>
    </location>
</feature>
<evidence type="ECO:0000256" key="12">
    <source>
        <dbReference type="ARBA" id="ARBA00048483"/>
    </source>
</evidence>
<evidence type="ECO:0000259" key="14">
    <source>
        <dbReference type="PROSITE" id="PS51384"/>
    </source>
</evidence>
<keyword evidence="7" id="KW-0249">Electron transport</keyword>
<dbReference type="EMBL" id="ML977581">
    <property type="protein sequence ID" value="KAF2001697.1"/>
    <property type="molecule type" value="Genomic_DNA"/>
</dbReference>
<dbReference type="Pfam" id="PF08030">
    <property type="entry name" value="NAD_binding_6"/>
    <property type="match status" value="1"/>
</dbReference>
<dbReference type="GO" id="GO:0006879">
    <property type="term" value="P:intracellular iron ion homeostasis"/>
    <property type="evidence" value="ECO:0007669"/>
    <property type="project" value="TreeGrafter"/>
</dbReference>
<protein>
    <recommendedName>
        <fullName evidence="3">ferric-chelate reductase (NADPH)</fullName>
        <ecNumber evidence="3">1.16.1.9</ecNumber>
    </recommendedName>
</protein>
<evidence type="ECO:0000256" key="3">
    <source>
        <dbReference type="ARBA" id="ARBA00012668"/>
    </source>
</evidence>
<reference evidence="15" key="1">
    <citation type="journal article" date="2020" name="Stud. Mycol.">
        <title>101 Dothideomycetes genomes: a test case for predicting lifestyles and emergence of pathogens.</title>
        <authorList>
            <person name="Haridas S."/>
            <person name="Albert R."/>
            <person name="Binder M."/>
            <person name="Bloem J."/>
            <person name="Labutti K."/>
            <person name="Salamov A."/>
            <person name="Andreopoulos B."/>
            <person name="Baker S."/>
            <person name="Barry K."/>
            <person name="Bills G."/>
            <person name="Bluhm B."/>
            <person name="Cannon C."/>
            <person name="Castanera R."/>
            <person name="Culley D."/>
            <person name="Daum C."/>
            <person name="Ezra D."/>
            <person name="Gonzalez J."/>
            <person name="Henrissat B."/>
            <person name="Kuo A."/>
            <person name="Liang C."/>
            <person name="Lipzen A."/>
            <person name="Lutzoni F."/>
            <person name="Magnuson J."/>
            <person name="Mondo S."/>
            <person name="Nolan M."/>
            <person name="Ohm R."/>
            <person name="Pangilinan J."/>
            <person name="Park H.-J."/>
            <person name="Ramirez L."/>
            <person name="Alfaro M."/>
            <person name="Sun H."/>
            <person name="Tritt A."/>
            <person name="Yoshinaga Y."/>
            <person name="Zwiers L.-H."/>
            <person name="Turgeon B."/>
            <person name="Goodwin S."/>
            <person name="Spatafora J."/>
            <person name="Crous P."/>
            <person name="Grigoriev I."/>
        </authorList>
    </citation>
    <scope>NUCLEOTIDE SEQUENCE</scope>
    <source>
        <strain evidence="15">CBS 123094</strain>
    </source>
</reference>
<dbReference type="EC" id="1.16.1.9" evidence="3"/>
<keyword evidence="5" id="KW-1003">Cell membrane</keyword>
<keyword evidence="8 13" id="KW-1133">Transmembrane helix</keyword>
<dbReference type="SUPFAM" id="SSF52343">
    <property type="entry name" value="Ferredoxin reductase-like, C-terminal NADP-linked domain"/>
    <property type="match status" value="1"/>
</dbReference>
<dbReference type="Gene3D" id="3.40.50.80">
    <property type="entry name" value="Nucleotide-binding domain of ferredoxin-NADP reductase (FNR) module"/>
    <property type="match status" value="1"/>
</dbReference>
<comment type="subcellular location">
    <subcellularLocation>
        <location evidence="1">Cell membrane</location>
        <topology evidence="1">Multi-pass membrane protein</topology>
    </subcellularLocation>
</comment>
<feature type="transmembrane region" description="Helical" evidence="13">
    <location>
        <begin position="24"/>
        <end position="50"/>
    </location>
</feature>
<dbReference type="PROSITE" id="PS51384">
    <property type="entry name" value="FAD_FR"/>
    <property type="match status" value="1"/>
</dbReference>
<evidence type="ECO:0000256" key="7">
    <source>
        <dbReference type="ARBA" id="ARBA00022982"/>
    </source>
</evidence>
<proteinExistence type="inferred from homology"/>
<keyword evidence="4" id="KW-0813">Transport</keyword>
<evidence type="ECO:0000256" key="5">
    <source>
        <dbReference type="ARBA" id="ARBA00022475"/>
    </source>
</evidence>
<feature type="transmembrane region" description="Helical" evidence="13">
    <location>
        <begin position="172"/>
        <end position="193"/>
    </location>
</feature>
<dbReference type="OrthoDB" id="10006946at2759"/>
<feature type="transmembrane region" description="Helical" evidence="13">
    <location>
        <begin position="205"/>
        <end position="224"/>
    </location>
</feature>
<sequence length="583" mass="66089">MVWGYEFVNLNDDQKHARRRLLELYPAVAEWSVLVVIALFQLSFLLSWLLKYALEDERPGSPSFSKRVSGSAAWLKNARQHWARLRWWARKPVMRNWGSRGEWIFGSLWAVWLLYLCVVDTGNDYLHLTKRFGIIGASQLPFQYLLAMRAPYSPVQFLTRMSHEELKKSHEILGRIIYFLFILHGIFYMNFFVQSGFLAKRIKDKDVIFGIISLTLFIVVNTTAMENVRRWNYRVFYVSHILIANLIIVPLYLHVTHIRPYVLQVIVVNTLHAAFRFQRLTHYAGTVKLLPGTNLVEIRIPLNAGEAALKWKPGQHVYLSLPSGKAYSTSAKDQFVLRHQANPFTVASVPSQDRELLLVARAINGNTKQLAKLAHSLSPGTDEAPNIPLALEGPYGASTRLPDFSTFDRILLVAGGVGATFIMPIYRSILDSTDHTLGTQVRFIWAVRKLSEAQWASLPSHEDEDADDSEAVSSSHRSVVEVCITRPSGPNLQMGGPGDDIEMAEDEQLLSLEEQMGKPRKGMAVKEGRPRVSKIVDEVCSKGTRIAVLVCGPQSLTEELSRTVESWVQKGSDIYWHEETFGW</sequence>
<keyword evidence="6 13" id="KW-0812">Transmembrane</keyword>
<dbReference type="GO" id="GO:0052851">
    <property type="term" value="F:ferric-chelate reductase (NADPH) activity"/>
    <property type="evidence" value="ECO:0007669"/>
    <property type="project" value="UniProtKB-EC"/>
</dbReference>
<dbReference type="Pfam" id="PF08022">
    <property type="entry name" value="FAD_binding_8"/>
    <property type="match status" value="1"/>
</dbReference>
<evidence type="ECO:0000313" key="16">
    <source>
        <dbReference type="Proteomes" id="UP000799779"/>
    </source>
</evidence>